<sequence>MTAFAGMTEKETTPMSELDDLMPTSPDHNAARLAELKRLFPDLFSDEGRLDVKAVRKLADPDMLDMEKFRFTWYGKSRARRKAFA</sequence>
<proteinExistence type="predicted"/>
<accession>A0A3B0UZY9</accession>
<dbReference type="EMBL" id="UOEU01000158">
    <property type="protein sequence ID" value="VAW31107.1"/>
    <property type="molecule type" value="Genomic_DNA"/>
</dbReference>
<organism evidence="2">
    <name type="scientific">hydrothermal vent metagenome</name>
    <dbReference type="NCBI Taxonomy" id="652676"/>
    <lineage>
        <taxon>unclassified sequences</taxon>
        <taxon>metagenomes</taxon>
        <taxon>ecological metagenomes</taxon>
    </lineage>
</organism>
<dbReference type="AlphaFoldDB" id="A0A3B0UZY9"/>
<reference evidence="2" key="1">
    <citation type="submission" date="2018-06" db="EMBL/GenBank/DDBJ databases">
        <authorList>
            <person name="Zhirakovskaya E."/>
        </authorList>
    </citation>
    <scope>NUCLEOTIDE SEQUENCE</scope>
</reference>
<feature type="non-terminal residue" evidence="2">
    <location>
        <position position="85"/>
    </location>
</feature>
<protein>
    <submittedName>
        <fullName evidence="2">Uncharacterized protein</fullName>
    </submittedName>
</protein>
<evidence type="ECO:0000256" key="1">
    <source>
        <dbReference type="SAM" id="MobiDB-lite"/>
    </source>
</evidence>
<gene>
    <name evidence="2" type="ORF">MNBD_CHLOROFLEXI01-610</name>
</gene>
<feature type="region of interest" description="Disordered" evidence="1">
    <location>
        <begin position="1"/>
        <end position="26"/>
    </location>
</feature>
<evidence type="ECO:0000313" key="2">
    <source>
        <dbReference type="EMBL" id="VAW31107.1"/>
    </source>
</evidence>
<name>A0A3B0UZY9_9ZZZZ</name>